<dbReference type="PANTHER" id="PTHR43539">
    <property type="entry name" value="FLAVIN-BINDING MONOOXYGENASE-LIKE PROTEIN (AFU_ORTHOLOGUE AFUA_4G09220)"/>
    <property type="match status" value="1"/>
</dbReference>
<keyword evidence="1" id="KW-0560">Oxidoreductase</keyword>
<dbReference type="AlphaFoldDB" id="A0A423XNB4"/>
<comment type="caution">
    <text evidence="2">The sequence shown here is derived from an EMBL/GenBank/DDBJ whole genome shotgun (WGS) entry which is preliminary data.</text>
</comment>
<dbReference type="Pfam" id="PF13738">
    <property type="entry name" value="Pyr_redox_3"/>
    <property type="match status" value="1"/>
</dbReference>
<dbReference type="OrthoDB" id="74360at2759"/>
<evidence type="ECO:0000313" key="3">
    <source>
        <dbReference type="Proteomes" id="UP000285146"/>
    </source>
</evidence>
<name>A0A423XNB4_9PEZI</name>
<dbReference type="Proteomes" id="UP000285146">
    <property type="component" value="Unassembled WGS sequence"/>
</dbReference>
<dbReference type="InterPro" id="IPR050982">
    <property type="entry name" value="Auxin_biosynth/cation_transpt"/>
</dbReference>
<dbReference type="SUPFAM" id="SSF51905">
    <property type="entry name" value="FAD/NAD(P)-binding domain"/>
    <property type="match status" value="2"/>
</dbReference>
<dbReference type="Gene3D" id="3.50.50.60">
    <property type="entry name" value="FAD/NAD(P)-binding domain"/>
    <property type="match status" value="1"/>
</dbReference>
<dbReference type="GO" id="GO:0004497">
    <property type="term" value="F:monooxygenase activity"/>
    <property type="evidence" value="ECO:0007669"/>
    <property type="project" value="TreeGrafter"/>
</dbReference>
<organism evidence="2 3">
    <name type="scientific">Cytospora leucostoma</name>
    <dbReference type="NCBI Taxonomy" id="1230097"/>
    <lineage>
        <taxon>Eukaryota</taxon>
        <taxon>Fungi</taxon>
        <taxon>Dikarya</taxon>
        <taxon>Ascomycota</taxon>
        <taxon>Pezizomycotina</taxon>
        <taxon>Sordariomycetes</taxon>
        <taxon>Sordariomycetidae</taxon>
        <taxon>Diaporthales</taxon>
        <taxon>Cytosporaceae</taxon>
        <taxon>Cytospora</taxon>
    </lineage>
</organism>
<sequence>MASLLEDFPPEGELLKMQEQYPLPNIAPGTVDPAGLSEEEATKQALAALSTFNAALESDNAEGLAGVFYDSQAFWRDQLALTYHIRTFASPSVVAAALLETKKLRGWTGGLKLVGTAKFAIAGPTLQFIDLDVSFRTSSPAATCRGRVTLLPVKSQLENGVETLSWKLWILSTILENLDVHPENEALLKSPNRQLEGLEKIETDVFIIGAGNAAVSLAARLKALGVDSVCAERNAHIGDNWALRYDCMKFHLPTSCADMAYLGYPEELRGSHLLNREDLANQVRRYVSTLGLNVITSAIIKAVHHDQSANRWIINFETPAGERTAVAKHLVQATGLGSQIPYRPQVADEHLYKGISIHSTRFKSGKELREKGAKSVLVVGSANTAFDVLEDCHAAGLKTTMNLDQGLYDWGVEAGDRVFHTWPQVINSQWARNHYTHLASEEPDRYAKLAAAGFPVLDSRPEHGTSLLHHLLERGGGHYVDTGGSKLLADGECAIKARVEPVAFTETGVRFSDGSTLDVDAVVWCTGFADKNVRRVAAEILGGGPSAQDIASRLESTWRLDQEGELRGIYKRQQHIDNYWVAGGFTSQHRWYSRILALQIKAGLEGLLPPAYRDTPNVEALRK</sequence>
<evidence type="ECO:0008006" key="4">
    <source>
        <dbReference type="Google" id="ProtNLM"/>
    </source>
</evidence>
<reference evidence="2 3" key="1">
    <citation type="submission" date="2015-09" db="EMBL/GenBank/DDBJ databases">
        <title>Host preference determinants of Valsa canker pathogens revealed by comparative genomics.</title>
        <authorList>
            <person name="Yin Z."/>
            <person name="Huang L."/>
        </authorList>
    </citation>
    <scope>NUCLEOTIDE SEQUENCE [LARGE SCALE GENOMIC DNA]</scope>
    <source>
        <strain evidence="2 3">SXYLt</strain>
    </source>
</reference>
<evidence type="ECO:0000313" key="2">
    <source>
        <dbReference type="EMBL" id="ROW18112.1"/>
    </source>
</evidence>
<keyword evidence="3" id="KW-1185">Reference proteome</keyword>
<gene>
    <name evidence="2" type="ORF">VPNG_00180</name>
</gene>
<dbReference type="InParanoid" id="A0A423XNB4"/>
<evidence type="ECO:0000256" key="1">
    <source>
        <dbReference type="ARBA" id="ARBA00023002"/>
    </source>
</evidence>
<dbReference type="PANTHER" id="PTHR43539:SF68">
    <property type="entry name" value="FLAVIN-BINDING MONOOXYGENASE-LIKE PROTEIN (AFU_ORTHOLOGUE AFUA_4G09220)"/>
    <property type="match status" value="1"/>
</dbReference>
<dbReference type="EMBL" id="LKEB01000001">
    <property type="protein sequence ID" value="ROW18112.1"/>
    <property type="molecule type" value="Genomic_DNA"/>
</dbReference>
<dbReference type="InterPro" id="IPR036188">
    <property type="entry name" value="FAD/NAD-bd_sf"/>
</dbReference>
<accession>A0A423XNB4</accession>
<dbReference type="GO" id="GO:0050660">
    <property type="term" value="F:flavin adenine dinucleotide binding"/>
    <property type="evidence" value="ECO:0007669"/>
    <property type="project" value="TreeGrafter"/>
</dbReference>
<proteinExistence type="predicted"/>
<protein>
    <recommendedName>
        <fullName evidence="4">FAD/NAD(P)-binding domain-containing protein</fullName>
    </recommendedName>
</protein>